<proteinExistence type="predicted"/>
<keyword evidence="3" id="KW-1185">Reference proteome</keyword>
<evidence type="ECO:0000256" key="1">
    <source>
        <dbReference type="SAM" id="MobiDB-lite"/>
    </source>
</evidence>
<sequence length="93" mass="10796">MRQHSHSKLTCHSAPRATSRRLIKRPHLPRYAMHFDASSDHTRVQTQHATSPRADTRLATTCTRYQRHHAQHTITWGCLLATHRYGHATIQHT</sequence>
<accession>A0AAE1G419</accession>
<protein>
    <submittedName>
        <fullName evidence="2">Uncharacterized protein</fullName>
    </submittedName>
</protein>
<gene>
    <name evidence="2" type="ORF">Pcinc_009782</name>
</gene>
<comment type="caution">
    <text evidence="2">The sequence shown here is derived from an EMBL/GenBank/DDBJ whole genome shotgun (WGS) entry which is preliminary data.</text>
</comment>
<dbReference type="AlphaFoldDB" id="A0AAE1G419"/>
<evidence type="ECO:0000313" key="2">
    <source>
        <dbReference type="EMBL" id="KAK3886049.1"/>
    </source>
</evidence>
<reference evidence="2" key="1">
    <citation type="submission" date="2023-10" db="EMBL/GenBank/DDBJ databases">
        <title>Genome assemblies of two species of porcelain crab, Petrolisthes cinctipes and Petrolisthes manimaculis (Anomura: Porcellanidae).</title>
        <authorList>
            <person name="Angst P."/>
        </authorList>
    </citation>
    <scope>NUCLEOTIDE SEQUENCE</scope>
    <source>
        <strain evidence="2">PB745_01</strain>
        <tissue evidence="2">Gill</tissue>
    </source>
</reference>
<feature type="region of interest" description="Disordered" evidence="1">
    <location>
        <begin position="1"/>
        <end position="26"/>
    </location>
</feature>
<evidence type="ECO:0000313" key="3">
    <source>
        <dbReference type="Proteomes" id="UP001286313"/>
    </source>
</evidence>
<dbReference type="Proteomes" id="UP001286313">
    <property type="component" value="Unassembled WGS sequence"/>
</dbReference>
<name>A0AAE1G419_PETCI</name>
<dbReference type="EMBL" id="JAWQEG010000737">
    <property type="protein sequence ID" value="KAK3886049.1"/>
    <property type="molecule type" value="Genomic_DNA"/>
</dbReference>
<organism evidence="2 3">
    <name type="scientific">Petrolisthes cinctipes</name>
    <name type="common">Flat porcelain crab</name>
    <dbReference type="NCBI Taxonomy" id="88211"/>
    <lineage>
        <taxon>Eukaryota</taxon>
        <taxon>Metazoa</taxon>
        <taxon>Ecdysozoa</taxon>
        <taxon>Arthropoda</taxon>
        <taxon>Crustacea</taxon>
        <taxon>Multicrustacea</taxon>
        <taxon>Malacostraca</taxon>
        <taxon>Eumalacostraca</taxon>
        <taxon>Eucarida</taxon>
        <taxon>Decapoda</taxon>
        <taxon>Pleocyemata</taxon>
        <taxon>Anomura</taxon>
        <taxon>Galatheoidea</taxon>
        <taxon>Porcellanidae</taxon>
        <taxon>Petrolisthes</taxon>
    </lineage>
</organism>